<sequence>MPYGDPVLGPSAAHMALLPTEAPPKRHNSHNIRNVATVGSCLFALDSARRYETRIPSFRTYQAEVDEAKKDRIALSIYGKTGKLLGRWKCADDWLLMLIVAPLLENKGKPQAMNLLRFTLQSLPVRAEGAAPKNAGTYQDPLTPGWGVIAQRIGKPLQISQFYLDISPIDQSDPSIYQLGIVYQRDATYVDATLLLLPRNSHVPAENSNSTASI</sequence>
<dbReference type="AlphaFoldDB" id="A0A2J6QR08"/>
<accession>A0A2J6QR08</accession>
<protein>
    <submittedName>
        <fullName evidence="1">Uncharacterized protein</fullName>
    </submittedName>
</protein>
<name>A0A2J6QR08_9HELO</name>
<evidence type="ECO:0000313" key="2">
    <source>
        <dbReference type="Proteomes" id="UP000235672"/>
    </source>
</evidence>
<dbReference type="Proteomes" id="UP000235672">
    <property type="component" value="Unassembled WGS sequence"/>
</dbReference>
<evidence type="ECO:0000313" key="1">
    <source>
        <dbReference type="EMBL" id="PMD28684.1"/>
    </source>
</evidence>
<organism evidence="1 2">
    <name type="scientific">Hyaloscypha hepaticicola</name>
    <dbReference type="NCBI Taxonomy" id="2082293"/>
    <lineage>
        <taxon>Eukaryota</taxon>
        <taxon>Fungi</taxon>
        <taxon>Dikarya</taxon>
        <taxon>Ascomycota</taxon>
        <taxon>Pezizomycotina</taxon>
        <taxon>Leotiomycetes</taxon>
        <taxon>Helotiales</taxon>
        <taxon>Hyaloscyphaceae</taxon>
        <taxon>Hyaloscypha</taxon>
    </lineage>
</organism>
<gene>
    <name evidence="1" type="ORF">NA56DRAFT_696464</name>
</gene>
<dbReference type="EMBL" id="KZ613464">
    <property type="protein sequence ID" value="PMD28684.1"/>
    <property type="molecule type" value="Genomic_DNA"/>
</dbReference>
<reference evidence="1 2" key="1">
    <citation type="submission" date="2016-05" db="EMBL/GenBank/DDBJ databases">
        <title>A degradative enzymes factory behind the ericoid mycorrhizal symbiosis.</title>
        <authorList>
            <consortium name="DOE Joint Genome Institute"/>
            <person name="Martino E."/>
            <person name="Morin E."/>
            <person name="Grelet G."/>
            <person name="Kuo A."/>
            <person name="Kohler A."/>
            <person name="Daghino S."/>
            <person name="Barry K."/>
            <person name="Choi C."/>
            <person name="Cichocki N."/>
            <person name="Clum A."/>
            <person name="Copeland A."/>
            <person name="Hainaut M."/>
            <person name="Haridas S."/>
            <person name="Labutti K."/>
            <person name="Lindquist E."/>
            <person name="Lipzen A."/>
            <person name="Khouja H.-R."/>
            <person name="Murat C."/>
            <person name="Ohm R."/>
            <person name="Olson A."/>
            <person name="Spatafora J."/>
            <person name="Veneault-Fourrey C."/>
            <person name="Henrissat B."/>
            <person name="Grigoriev I."/>
            <person name="Martin F."/>
            <person name="Perotto S."/>
        </authorList>
    </citation>
    <scope>NUCLEOTIDE SEQUENCE [LARGE SCALE GENOMIC DNA]</scope>
    <source>
        <strain evidence="1 2">UAMH 7357</strain>
    </source>
</reference>
<proteinExistence type="predicted"/>
<keyword evidence="2" id="KW-1185">Reference proteome</keyword>